<dbReference type="AlphaFoldDB" id="A0A8H7W849"/>
<organism evidence="1 2">
    <name type="scientific">Cadophora malorum</name>
    <dbReference type="NCBI Taxonomy" id="108018"/>
    <lineage>
        <taxon>Eukaryota</taxon>
        <taxon>Fungi</taxon>
        <taxon>Dikarya</taxon>
        <taxon>Ascomycota</taxon>
        <taxon>Pezizomycotina</taxon>
        <taxon>Leotiomycetes</taxon>
        <taxon>Helotiales</taxon>
        <taxon>Ploettnerulaceae</taxon>
        <taxon>Cadophora</taxon>
    </lineage>
</organism>
<sequence length="214" mass="21855">MTVGIRGVLVIVGAKGVRVVKGVAWSDDACEEDEDEGTEAVREEMSIVIVVEAAPEGSGDGVDRVGRIIELVLLSVNLGMEIDDEDEGIRLPAVDIGDDVRVGIGELSDSLVFVEVLDVVGEADELVLSSCPPTLVPGLVAAGGTTCVGLSVTGSRSDAGPVKVRGGDEVTRRDDGVGVSSGVDEDDVVGSKLVEGDVSSAIEELGLDVLSDVG</sequence>
<name>A0A8H7W849_9HELO</name>
<comment type="caution">
    <text evidence="1">The sequence shown here is derived from an EMBL/GenBank/DDBJ whole genome shotgun (WGS) entry which is preliminary data.</text>
</comment>
<proteinExistence type="predicted"/>
<evidence type="ECO:0000313" key="2">
    <source>
        <dbReference type="Proteomes" id="UP000664132"/>
    </source>
</evidence>
<accession>A0A8H7W849</accession>
<reference evidence="1" key="1">
    <citation type="submission" date="2021-02" db="EMBL/GenBank/DDBJ databases">
        <title>Genome sequence Cadophora malorum strain M34.</title>
        <authorList>
            <person name="Stefanovic E."/>
            <person name="Vu D."/>
            <person name="Scully C."/>
            <person name="Dijksterhuis J."/>
            <person name="Roader J."/>
            <person name="Houbraken J."/>
        </authorList>
    </citation>
    <scope>NUCLEOTIDE SEQUENCE</scope>
    <source>
        <strain evidence="1">M34</strain>
    </source>
</reference>
<dbReference type="Proteomes" id="UP000664132">
    <property type="component" value="Unassembled WGS sequence"/>
</dbReference>
<keyword evidence="2" id="KW-1185">Reference proteome</keyword>
<gene>
    <name evidence="1" type="ORF">IFR04_011062</name>
</gene>
<dbReference type="EMBL" id="JAFJYH010000207">
    <property type="protein sequence ID" value="KAG4415828.1"/>
    <property type="molecule type" value="Genomic_DNA"/>
</dbReference>
<protein>
    <submittedName>
        <fullName evidence="1">Uncharacterized protein</fullName>
    </submittedName>
</protein>
<evidence type="ECO:0000313" key="1">
    <source>
        <dbReference type="EMBL" id="KAG4415828.1"/>
    </source>
</evidence>